<proteinExistence type="predicted"/>
<evidence type="ECO:0000313" key="2">
    <source>
        <dbReference type="EMBL" id="GJD77953.1"/>
    </source>
</evidence>
<organism evidence="2 3">
    <name type="scientific">Methylobacterium gregans</name>
    <dbReference type="NCBI Taxonomy" id="374424"/>
    <lineage>
        <taxon>Bacteria</taxon>
        <taxon>Pseudomonadati</taxon>
        <taxon>Pseudomonadota</taxon>
        <taxon>Alphaproteobacteria</taxon>
        <taxon>Hyphomicrobiales</taxon>
        <taxon>Methylobacteriaceae</taxon>
        <taxon>Methylobacterium</taxon>
    </lineage>
</organism>
<reference evidence="2" key="2">
    <citation type="submission" date="2021-08" db="EMBL/GenBank/DDBJ databases">
        <authorList>
            <person name="Tani A."/>
            <person name="Ola A."/>
            <person name="Ogura Y."/>
            <person name="Katsura K."/>
            <person name="Hayashi T."/>
        </authorList>
    </citation>
    <scope>NUCLEOTIDE SEQUENCE</scope>
    <source>
        <strain evidence="2">NBRC 103626</strain>
    </source>
</reference>
<sequence>MRYPTRQLAHSLHLLRLTKSLLSLTELGEVAAEAVEHAVVRHDGPEHSAWPAVGDEARQLDVLDHSALAEPLQGCLGGRPILCPHEIEDAATAHLPFAPAGRAAPGWVHGADPALPVRYDLQHRRQSPDPVALAHLRLDLRLELFRPGLKSGLGALCVGDVVYEDVEAVRLVALRGPARHVADVGDAHPPVRPAPLALNPDLLARERAHQRLASHREFGGTQHLGDAAPDHGLRRLPEPEAVGGVREAVDEAAVHEGDEDRHGVGDEAQLRLTRPQGRLDPAALGDVVEQDRDVVQRRLVHPVGVDIVPAAERVRGLLEAGRLTCARDLAVGIEPVLLVVRGEFAHPTPGSVG</sequence>
<keyword evidence="3" id="KW-1185">Reference proteome</keyword>
<evidence type="ECO:0000256" key="1">
    <source>
        <dbReference type="SAM" id="MobiDB-lite"/>
    </source>
</evidence>
<feature type="region of interest" description="Disordered" evidence="1">
    <location>
        <begin position="218"/>
        <end position="237"/>
    </location>
</feature>
<comment type="caution">
    <text evidence="2">The sequence shown here is derived from an EMBL/GenBank/DDBJ whole genome shotgun (WGS) entry which is preliminary data.</text>
</comment>
<protein>
    <submittedName>
        <fullName evidence="2">Uncharacterized protein</fullName>
    </submittedName>
</protein>
<dbReference type="AlphaFoldDB" id="A0AA37HMM8"/>
<reference evidence="2" key="1">
    <citation type="journal article" date="2016" name="Front. Microbiol.">
        <title>Genome Sequence of the Piezophilic, Mesophilic Sulfate-Reducing Bacterium Desulfovibrio indicus J2T.</title>
        <authorList>
            <person name="Cao J."/>
            <person name="Maignien L."/>
            <person name="Shao Z."/>
            <person name="Alain K."/>
            <person name="Jebbar M."/>
        </authorList>
    </citation>
    <scope>NUCLEOTIDE SEQUENCE</scope>
    <source>
        <strain evidence="2">NBRC 103626</strain>
    </source>
</reference>
<dbReference type="EMBL" id="BPQM01000026">
    <property type="protein sequence ID" value="GJD77953.1"/>
    <property type="molecule type" value="Genomic_DNA"/>
</dbReference>
<accession>A0AA37HMM8</accession>
<feature type="compositionally biased region" description="Basic and acidic residues" evidence="1">
    <location>
        <begin position="228"/>
        <end position="237"/>
    </location>
</feature>
<gene>
    <name evidence="2" type="ORF">NBEOAGPD_1165</name>
</gene>
<dbReference type="Proteomes" id="UP001055108">
    <property type="component" value="Unassembled WGS sequence"/>
</dbReference>
<evidence type="ECO:0000313" key="3">
    <source>
        <dbReference type="Proteomes" id="UP001055108"/>
    </source>
</evidence>
<name>A0AA37HMM8_9HYPH</name>